<proteinExistence type="predicted"/>
<accession>A0A370DAR5</accession>
<organism evidence="3 4">
    <name type="scientific">endosymbiont of Galathealinum brachiosum</name>
    <dbReference type="NCBI Taxonomy" id="2200906"/>
    <lineage>
        <taxon>Bacteria</taxon>
        <taxon>Pseudomonadati</taxon>
        <taxon>Pseudomonadota</taxon>
        <taxon>Gammaproteobacteria</taxon>
        <taxon>sulfur-oxidizing symbionts</taxon>
    </lineage>
</organism>
<name>A0A370DAR5_9GAMM</name>
<feature type="coiled-coil region" evidence="1">
    <location>
        <begin position="19"/>
        <end position="53"/>
    </location>
</feature>
<dbReference type="Proteomes" id="UP000254266">
    <property type="component" value="Unassembled WGS sequence"/>
</dbReference>
<dbReference type="InterPro" id="IPR023614">
    <property type="entry name" value="Porin_dom_sf"/>
</dbReference>
<feature type="signal peptide" evidence="2">
    <location>
        <begin position="1"/>
        <end position="23"/>
    </location>
</feature>
<reference evidence="3 4" key="1">
    <citation type="journal article" date="2018" name="ISME J.">
        <title>Endosymbiont genomes yield clues of tubeworm success.</title>
        <authorList>
            <person name="Li Y."/>
            <person name="Liles M.R."/>
            <person name="Halanych K.M."/>
        </authorList>
    </citation>
    <scope>NUCLEOTIDE SEQUENCE [LARGE SCALE GENOMIC DNA]</scope>
    <source>
        <strain evidence="3">A1464</strain>
    </source>
</reference>
<dbReference type="SUPFAM" id="SSF56935">
    <property type="entry name" value="Porins"/>
    <property type="match status" value="1"/>
</dbReference>
<dbReference type="Gene3D" id="2.40.160.10">
    <property type="entry name" value="Porin"/>
    <property type="match status" value="1"/>
</dbReference>
<dbReference type="EMBL" id="QFXC01000013">
    <property type="protein sequence ID" value="RDH81266.1"/>
    <property type="molecule type" value="Genomic_DNA"/>
</dbReference>
<evidence type="ECO:0000256" key="2">
    <source>
        <dbReference type="SAM" id="SignalP"/>
    </source>
</evidence>
<sequence length="381" mass="41335">MTLRKTLIGASVAAALTSTSSFATDLDSLQKQIDELKAENSQILANLESTSDSYSGSNATTIGGYGELHYNNLSSDLSNTDKKSVDFHRFVLFFAHEFNDDIRFFSEFELEHALVKDTDDGSNGGEVELEQAYIEFDTSDNSNVKAGVFLIPVGQMNETHEPPAFYGVERNPVEKNIIPATWWEAGAMYSAHTDNGISYDLAIHSGLADNSGSVRSGRQKVSKAAADSLAYTARIKYTGITGLELAGTAQYQSDFSQGTGTTGDAEDGTLLEAHAVYTTGGLKLSALYANWDINFDGGTTTGKDSQNGSIVEASYKLNSKWGVFARQNNWTNDDGATDKAQSDFGFNYWPHEDVVLKADYQAQNDDAGDFDGINLGIGYQF</sequence>
<dbReference type="AlphaFoldDB" id="A0A370DAR5"/>
<feature type="chain" id="PRO_5016859792" evidence="2">
    <location>
        <begin position="24"/>
        <end position="381"/>
    </location>
</feature>
<evidence type="ECO:0000313" key="4">
    <source>
        <dbReference type="Proteomes" id="UP000254266"/>
    </source>
</evidence>
<evidence type="ECO:0000256" key="1">
    <source>
        <dbReference type="SAM" id="Coils"/>
    </source>
</evidence>
<comment type="caution">
    <text evidence="3">The sequence shown here is derived from an EMBL/GenBank/DDBJ whole genome shotgun (WGS) entry which is preliminary data.</text>
</comment>
<gene>
    <name evidence="3" type="ORF">DIZ80_14265</name>
</gene>
<protein>
    <submittedName>
        <fullName evidence="3">Porin</fullName>
    </submittedName>
</protein>
<keyword evidence="4" id="KW-1185">Reference proteome</keyword>
<keyword evidence="2" id="KW-0732">Signal</keyword>
<keyword evidence="1" id="KW-0175">Coiled coil</keyword>
<evidence type="ECO:0000313" key="3">
    <source>
        <dbReference type="EMBL" id="RDH81266.1"/>
    </source>
</evidence>